<feature type="transmembrane region" description="Helical" evidence="1">
    <location>
        <begin position="137"/>
        <end position="159"/>
    </location>
</feature>
<feature type="transmembrane region" description="Helical" evidence="1">
    <location>
        <begin position="195"/>
        <end position="214"/>
    </location>
</feature>
<keyword evidence="1" id="KW-1133">Transmembrane helix</keyword>
<dbReference type="PANTHER" id="PTHR38457">
    <property type="entry name" value="REGULATOR ABRB-RELATED"/>
    <property type="match status" value="1"/>
</dbReference>
<comment type="caution">
    <text evidence="2">The sequence shown here is derived from an EMBL/GenBank/DDBJ whole genome shotgun (WGS) entry which is preliminary data.</text>
</comment>
<dbReference type="PANTHER" id="PTHR38457:SF1">
    <property type="entry name" value="REGULATOR ABRB-RELATED"/>
    <property type="match status" value="1"/>
</dbReference>
<dbReference type="Proteomes" id="UP001169823">
    <property type="component" value="Unassembled WGS sequence"/>
</dbReference>
<feature type="transmembrane region" description="Helical" evidence="1">
    <location>
        <begin position="108"/>
        <end position="125"/>
    </location>
</feature>
<dbReference type="InterPro" id="IPR017516">
    <property type="entry name" value="AbrB_dup"/>
</dbReference>
<dbReference type="GO" id="GO:0010468">
    <property type="term" value="P:regulation of gene expression"/>
    <property type="evidence" value="ECO:0007669"/>
    <property type="project" value="InterPro"/>
</dbReference>
<feature type="transmembrane region" description="Helical" evidence="1">
    <location>
        <begin position="275"/>
        <end position="295"/>
    </location>
</feature>
<dbReference type="Pfam" id="PF05145">
    <property type="entry name" value="AbrB"/>
    <property type="match status" value="1"/>
</dbReference>
<dbReference type="EMBL" id="JAUOPJ010000006">
    <property type="protein sequence ID" value="MDO6457150.1"/>
    <property type="molecule type" value="Genomic_DNA"/>
</dbReference>
<dbReference type="RefSeq" id="WP_303482990.1">
    <property type="nucleotide sequence ID" value="NZ_JAUOPJ010000006.1"/>
</dbReference>
<dbReference type="PIRSF" id="PIRSF038991">
    <property type="entry name" value="Protein_AbrB"/>
    <property type="match status" value="1"/>
</dbReference>
<dbReference type="GO" id="GO:0016020">
    <property type="term" value="C:membrane"/>
    <property type="evidence" value="ECO:0007669"/>
    <property type="project" value="InterPro"/>
</dbReference>
<reference evidence="2" key="1">
    <citation type="submission" date="2023-07" db="EMBL/GenBank/DDBJ databases">
        <title>Genome content predicts the carbon catabolic preferences of heterotrophic bacteria.</title>
        <authorList>
            <person name="Gralka M."/>
        </authorList>
    </citation>
    <scope>NUCLEOTIDE SEQUENCE</scope>
    <source>
        <strain evidence="2">I2M02</strain>
    </source>
</reference>
<protein>
    <submittedName>
        <fullName evidence="2">AbrB family transcriptional regulator</fullName>
    </submittedName>
</protein>
<dbReference type="NCBIfam" id="TIGR03082">
    <property type="entry name" value="Gneg_AbrB_dup"/>
    <property type="match status" value="2"/>
</dbReference>
<feature type="transmembrane region" description="Helical" evidence="1">
    <location>
        <begin position="234"/>
        <end position="254"/>
    </location>
</feature>
<dbReference type="AlphaFoldDB" id="A0AAW7XSZ2"/>
<accession>A0AAW7XSZ2</accession>
<keyword evidence="1" id="KW-0812">Transmembrane</keyword>
<feature type="transmembrane region" description="Helical" evidence="1">
    <location>
        <begin position="372"/>
        <end position="392"/>
    </location>
</feature>
<gene>
    <name evidence="2" type="ORF">Q4494_08685</name>
</gene>
<name>A0AAW7XSZ2_9RHOB</name>
<evidence type="ECO:0000256" key="1">
    <source>
        <dbReference type="SAM" id="Phobius"/>
    </source>
</evidence>
<keyword evidence="1" id="KW-0472">Membrane</keyword>
<dbReference type="InterPro" id="IPR007820">
    <property type="entry name" value="AbrB_fam"/>
</dbReference>
<feature type="transmembrane region" description="Helical" evidence="1">
    <location>
        <begin position="315"/>
        <end position="336"/>
    </location>
</feature>
<evidence type="ECO:0000313" key="3">
    <source>
        <dbReference type="Proteomes" id="UP001169823"/>
    </source>
</evidence>
<proteinExistence type="predicted"/>
<organism evidence="2 3">
    <name type="scientific">Celeribacter halophilus</name>
    <dbReference type="NCBI Taxonomy" id="576117"/>
    <lineage>
        <taxon>Bacteria</taxon>
        <taxon>Pseudomonadati</taxon>
        <taxon>Pseudomonadota</taxon>
        <taxon>Alphaproteobacteria</taxon>
        <taxon>Rhodobacterales</taxon>
        <taxon>Roseobacteraceae</taxon>
        <taxon>Celeribacter</taxon>
    </lineage>
</organism>
<evidence type="ECO:0000313" key="2">
    <source>
        <dbReference type="EMBL" id="MDO6457150.1"/>
    </source>
</evidence>
<feature type="transmembrane region" description="Helical" evidence="1">
    <location>
        <begin position="59"/>
        <end position="79"/>
    </location>
</feature>
<sequence>MTHRISRAGCAKTCATPKTCAQNSINAILPCRPMTVCWRDILPFFEDINVLTPPAPKRALRILLTLCVGAAGGTGFYLAGLPLPWMLGSMLAVFALVMAGAPLETSGWLRPTVIPVIGVMLGSGFNTETFQHISQWGLSLAGLALYLVLAAALVVPYFIKVGRLDPVTAFFSAMPGGINEMTVIGGALGGDEKRIILAHAGRIVVTISIIAVWFRVVLGYEVQGVPLHDDAPNLTVSNALVLLACAVLGAWLGGKLKLPAPGLLGPMLLSGAAHISGLTASSPPGVLVIVAQVVLGSTMGCRFRGAKPRLVAETLALSLGGTLITMGLSLGFAILLHKPFGQTVEQVLLAYAPGGLTEMSLVALAMHAEVAYISVHHLVRIVILIAVAPSVLTRMAERLRYK</sequence>